<dbReference type="EMBL" id="RKRK01000002">
    <property type="protein sequence ID" value="RPF57989.1"/>
    <property type="molecule type" value="Genomic_DNA"/>
</dbReference>
<dbReference type="GO" id="GO:0005829">
    <property type="term" value="C:cytosol"/>
    <property type="evidence" value="ECO:0007669"/>
    <property type="project" value="TreeGrafter"/>
</dbReference>
<evidence type="ECO:0000313" key="10">
    <source>
        <dbReference type="EMBL" id="RPF57989.1"/>
    </source>
</evidence>
<dbReference type="UniPathway" id="UPA00077">
    <property type="reaction ID" value="UER00158"/>
</dbReference>
<dbReference type="InterPro" id="IPR017925">
    <property type="entry name" value="DHFR_CS"/>
</dbReference>
<dbReference type="AlphaFoldDB" id="A0A3N5BN40"/>
<evidence type="ECO:0000256" key="6">
    <source>
        <dbReference type="ARBA" id="ARBA00023002"/>
    </source>
</evidence>
<evidence type="ECO:0000313" key="11">
    <source>
        <dbReference type="Proteomes" id="UP000277108"/>
    </source>
</evidence>
<dbReference type="Proteomes" id="UP000277108">
    <property type="component" value="Unassembled WGS sequence"/>
</dbReference>
<dbReference type="PROSITE" id="PS00075">
    <property type="entry name" value="DHFR_1"/>
    <property type="match status" value="1"/>
</dbReference>
<comment type="catalytic activity">
    <reaction evidence="7">
        <text>(6S)-5,6,7,8-tetrahydrofolate + NADP(+) = 7,8-dihydrofolate + NADPH + H(+)</text>
        <dbReference type="Rhea" id="RHEA:15009"/>
        <dbReference type="ChEBI" id="CHEBI:15378"/>
        <dbReference type="ChEBI" id="CHEBI:57451"/>
        <dbReference type="ChEBI" id="CHEBI:57453"/>
        <dbReference type="ChEBI" id="CHEBI:57783"/>
        <dbReference type="ChEBI" id="CHEBI:58349"/>
        <dbReference type="EC" id="1.5.1.3"/>
    </reaction>
</comment>
<comment type="similarity">
    <text evidence="2 7 8">Belongs to the dihydrofolate reductase family.</text>
</comment>
<dbReference type="GO" id="GO:0046654">
    <property type="term" value="P:tetrahydrofolate biosynthetic process"/>
    <property type="evidence" value="ECO:0007669"/>
    <property type="project" value="UniProtKB-UniPathway"/>
</dbReference>
<dbReference type="GO" id="GO:0046655">
    <property type="term" value="P:folic acid metabolic process"/>
    <property type="evidence" value="ECO:0007669"/>
    <property type="project" value="TreeGrafter"/>
</dbReference>
<dbReference type="GO" id="GO:0006730">
    <property type="term" value="P:one-carbon metabolic process"/>
    <property type="evidence" value="ECO:0007669"/>
    <property type="project" value="UniProtKB-KW"/>
</dbReference>
<keyword evidence="11" id="KW-1185">Reference proteome</keyword>
<dbReference type="PROSITE" id="PS51330">
    <property type="entry name" value="DHFR_2"/>
    <property type="match status" value="1"/>
</dbReference>
<evidence type="ECO:0000256" key="2">
    <source>
        <dbReference type="ARBA" id="ARBA00009539"/>
    </source>
</evidence>
<evidence type="ECO:0000256" key="8">
    <source>
        <dbReference type="RuleBase" id="RU004474"/>
    </source>
</evidence>
<dbReference type="GO" id="GO:0004146">
    <property type="term" value="F:dihydrofolate reductase activity"/>
    <property type="evidence" value="ECO:0007669"/>
    <property type="project" value="UniProtKB-EC"/>
</dbReference>
<protein>
    <recommendedName>
        <fullName evidence="3 7">Dihydrofolate reductase</fullName>
        <ecNumber evidence="3 7">1.5.1.3</ecNumber>
    </recommendedName>
</protein>
<dbReference type="OrthoDB" id="9804315at2"/>
<name>A0A3N5BN40_9BACL</name>
<dbReference type="InterPro" id="IPR001796">
    <property type="entry name" value="DHFR_dom"/>
</dbReference>
<evidence type="ECO:0000256" key="5">
    <source>
        <dbReference type="ARBA" id="ARBA00022857"/>
    </source>
</evidence>
<dbReference type="PRINTS" id="PR00070">
    <property type="entry name" value="DHFR"/>
</dbReference>
<keyword evidence="5 7" id="KW-0521">NADP</keyword>
<dbReference type="GO" id="GO:0046452">
    <property type="term" value="P:dihydrofolate metabolic process"/>
    <property type="evidence" value="ECO:0007669"/>
    <property type="project" value="TreeGrafter"/>
</dbReference>
<evidence type="ECO:0000256" key="7">
    <source>
        <dbReference type="PIRNR" id="PIRNR000194"/>
    </source>
</evidence>
<sequence length="164" mass="19142">MLKLIVAHDLNNVIGWKGNMPWHISNDLKRVKQITTGETIVMGRGTFESLGKPLPNRTNVVLTSNKTFNNDHQFDIEVIHSIEDLNNYNSPIIFGGGNLYQQVIDQIDEMYITLVHEKFIGDTFFPEYNLEDFEIISSEKFNKNKNESLTYEHLHLKKKYRKKK</sequence>
<evidence type="ECO:0000256" key="4">
    <source>
        <dbReference type="ARBA" id="ARBA00022563"/>
    </source>
</evidence>
<proteinExistence type="inferred from homology"/>
<dbReference type="CDD" id="cd00209">
    <property type="entry name" value="DHFR"/>
    <property type="match status" value="1"/>
</dbReference>
<evidence type="ECO:0000256" key="1">
    <source>
        <dbReference type="ARBA" id="ARBA00004903"/>
    </source>
</evidence>
<reference evidence="10 11" key="1">
    <citation type="submission" date="2018-11" db="EMBL/GenBank/DDBJ databases">
        <title>Genomic Encyclopedia of Type Strains, Phase IV (KMG-IV): sequencing the most valuable type-strain genomes for metagenomic binning, comparative biology and taxonomic classification.</title>
        <authorList>
            <person name="Goeker M."/>
        </authorList>
    </citation>
    <scope>NUCLEOTIDE SEQUENCE [LARGE SCALE GENOMIC DNA]</scope>
    <source>
        <strain evidence="10 11">DSM 29158</strain>
    </source>
</reference>
<keyword evidence="4 7" id="KW-0554">One-carbon metabolism</keyword>
<feature type="domain" description="DHFR" evidence="9">
    <location>
        <begin position="1"/>
        <end position="158"/>
    </location>
</feature>
<organism evidence="10 11">
    <name type="scientific">Abyssicoccus albus</name>
    <dbReference type="NCBI Taxonomy" id="1817405"/>
    <lineage>
        <taxon>Bacteria</taxon>
        <taxon>Bacillati</taxon>
        <taxon>Bacillota</taxon>
        <taxon>Bacilli</taxon>
        <taxon>Bacillales</taxon>
        <taxon>Abyssicoccaceae</taxon>
    </lineage>
</organism>
<dbReference type="SUPFAM" id="SSF53597">
    <property type="entry name" value="Dihydrofolate reductase-like"/>
    <property type="match status" value="1"/>
</dbReference>
<accession>A0A3N5BN40</accession>
<dbReference type="Pfam" id="PF00186">
    <property type="entry name" value="DHFR_1"/>
    <property type="match status" value="1"/>
</dbReference>
<dbReference type="InterPro" id="IPR024072">
    <property type="entry name" value="DHFR-like_dom_sf"/>
</dbReference>
<dbReference type="RefSeq" id="WP_123807491.1">
    <property type="nucleotide sequence ID" value="NZ_RKRK01000002.1"/>
</dbReference>
<dbReference type="Gene3D" id="3.40.430.10">
    <property type="entry name" value="Dihydrofolate Reductase, subunit A"/>
    <property type="match status" value="1"/>
</dbReference>
<comment type="caution">
    <text evidence="10">The sequence shown here is derived from an EMBL/GenBank/DDBJ whole genome shotgun (WGS) entry which is preliminary data.</text>
</comment>
<dbReference type="EC" id="1.5.1.3" evidence="3 7"/>
<gene>
    <name evidence="10" type="ORF">EDD62_0626</name>
</gene>
<comment type="function">
    <text evidence="7">Key enzyme in folate metabolism. Catalyzes an essential reaction for de novo glycine and purine synthesis, and for DNA precursor synthesis.</text>
</comment>
<dbReference type="InterPro" id="IPR012259">
    <property type="entry name" value="DHFR"/>
</dbReference>
<keyword evidence="6 7" id="KW-0560">Oxidoreductase</keyword>
<dbReference type="PIRSF" id="PIRSF000194">
    <property type="entry name" value="DHFR"/>
    <property type="match status" value="1"/>
</dbReference>
<dbReference type="PANTHER" id="PTHR48069">
    <property type="entry name" value="DIHYDROFOLATE REDUCTASE"/>
    <property type="match status" value="1"/>
</dbReference>
<evidence type="ECO:0000256" key="3">
    <source>
        <dbReference type="ARBA" id="ARBA00012856"/>
    </source>
</evidence>
<evidence type="ECO:0000259" key="9">
    <source>
        <dbReference type="PROSITE" id="PS51330"/>
    </source>
</evidence>
<dbReference type="GO" id="GO:0050661">
    <property type="term" value="F:NADP binding"/>
    <property type="evidence" value="ECO:0007669"/>
    <property type="project" value="InterPro"/>
</dbReference>
<dbReference type="PANTHER" id="PTHR48069:SF3">
    <property type="entry name" value="DIHYDROFOLATE REDUCTASE"/>
    <property type="match status" value="1"/>
</dbReference>
<comment type="pathway">
    <text evidence="1 7">Cofactor biosynthesis; tetrahydrofolate biosynthesis; 5,6,7,8-tetrahydrofolate from 7,8-dihydrofolate: step 1/1.</text>
</comment>